<dbReference type="GeneID" id="93527075"/>
<dbReference type="Proteomes" id="UP000596202">
    <property type="component" value="Chromosome"/>
</dbReference>
<gene>
    <name evidence="2" type="ORF">I6I88_05385</name>
</gene>
<reference evidence="2 3" key="1">
    <citation type="submission" date="2021-01" db="EMBL/GenBank/DDBJ databases">
        <title>FDA dAtabase for Regulatory Grade micrObial Sequences (FDA-ARGOS): Supporting development and validation of Infectious Disease Dx tests.</title>
        <authorList>
            <person name="Sproer C."/>
            <person name="Gronow S."/>
            <person name="Severitt S."/>
            <person name="Schroder I."/>
            <person name="Tallon L."/>
            <person name="Sadzewicz L."/>
            <person name="Zhao X."/>
            <person name="Boylan J."/>
            <person name="Ott S."/>
            <person name="Bowen H."/>
            <person name="Vavikolanu K."/>
            <person name="Mehta A."/>
            <person name="Aluvathingal J."/>
            <person name="Nadendla S."/>
            <person name="Lowell S."/>
            <person name="Myers T."/>
            <person name="Yan Y."/>
            <person name="Sichtig H."/>
        </authorList>
    </citation>
    <scope>NUCLEOTIDE SEQUENCE [LARGE SCALE GENOMIC DNA]</scope>
    <source>
        <strain evidence="2 3">FDAARGOS_1131</strain>
    </source>
</reference>
<dbReference type="OrthoDB" id="1425504at2"/>
<accession>A0A9Q7E8Y1</accession>
<dbReference type="GO" id="GO:0003677">
    <property type="term" value="F:DNA binding"/>
    <property type="evidence" value="ECO:0007669"/>
    <property type="project" value="InterPro"/>
</dbReference>
<evidence type="ECO:0000313" key="3">
    <source>
        <dbReference type="Proteomes" id="UP000596202"/>
    </source>
</evidence>
<dbReference type="InterPro" id="IPR036286">
    <property type="entry name" value="LexA/Signal_pep-like_sf"/>
</dbReference>
<name>A0A9Q7E8Y1_MYROD</name>
<dbReference type="CDD" id="cd06462">
    <property type="entry name" value="Peptidase_S24_S26"/>
    <property type="match status" value="1"/>
</dbReference>
<dbReference type="EMBL" id="CP068108">
    <property type="protein sequence ID" value="QQU01186.1"/>
    <property type="molecule type" value="Genomic_DNA"/>
</dbReference>
<feature type="domain" description="Bacteriophage CI repressor N-terminal" evidence="1">
    <location>
        <begin position="6"/>
        <end position="64"/>
    </location>
</feature>
<evidence type="ECO:0000259" key="1">
    <source>
        <dbReference type="Pfam" id="PF07022"/>
    </source>
</evidence>
<dbReference type="GO" id="GO:0045892">
    <property type="term" value="P:negative regulation of DNA-templated transcription"/>
    <property type="evidence" value="ECO:0007669"/>
    <property type="project" value="InterPro"/>
</dbReference>
<dbReference type="Gene3D" id="2.10.109.10">
    <property type="entry name" value="Umud Fragment, subunit A"/>
    <property type="match status" value="1"/>
</dbReference>
<proteinExistence type="predicted"/>
<dbReference type="RefSeq" id="WP_002991528.1">
    <property type="nucleotide sequence ID" value="NZ_CP068108.1"/>
</dbReference>
<dbReference type="Pfam" id="PF07022">
    <property type="entry name" value="Phage_CI_repr"/>
    <property type="match status" value="1"/>
</dbReference>
<dbReference type="InterPro" id="IPR010982">
    <property type="entry name" value="Lambda_DNA-bd_dom_sf"/>
</dbReference>
<organism evidence="2 3">
    <name type="scientific">Myroides odoratus</name>
    <name type="common">Flavobacterium odoratum</name>
    <dbReference type="NCBI Taxonomy" id="256"/>
    <lineage>
        <taxon>Bacteria</taxon>
        <taxon>Pseudomonadati</taxon>
        <taxon>Bacteroidota</taxon>
        <taxon>Flavobacteriia</taxon>
        <taxon>Flavobacteriales</taxon>
        <taxon>Flavobacteriaceae</taxon>
        <taxon>Myroides</taxon>
    </lineage>
</organism>
<dbReference type="AlphaFoldDB" id="A0A9Q7E8Y1"/>
<dbReference type="SUPFAM" id="SSF51306">
    <property type="entry name" value="LexA/Signal peptidase"/>
    <property type="match status" value="1"/>
</dbReference>
<evidence type="ECO:0000313" key="2">
    <source>
        <dbReference type="EMBL" id="QQU01186.1"/>
    </source>
</evidence>
<dbReference type="InterPro" id="IPR010744">
    <property type="entry name" value="Phage_CI_N"/>
</dbReference>
<protein>
    <submittedName>
        <fullName evidence="2">Helix-turn-helix domain-containing protein</fullName>
    </submittedName>
</protein>
<sequence>MVQANEVITRLKQLLGYKNDLQLAEVLEIKPNTLSTWKKRETLAYDKIIEVCKKYKIDLNDLFLTHPNAILNINLDDRRVKMISVDHHIEYFLNPEKCCGTSPSCVFPIAEEVDMAFQIGVENMFPTIKVSSYVLVKKIELQDIVPWQIYVLVVENRGILCYRFKQYTADGNLLLVSDNSAFEHLEVCPDDVREVFCIHGAFLPNIKNLLQH</sequence>
<dbReference type="Gene3D" id="1.10.260.40">
    <property type="entry name" value="lambda repressor-like DNA-binding domains"/>
    <property type="match status" value="1"/>
</dbReference>